<dbReference type="GO" id="GO:0007062">
    <property type="term" value="P:sister chromatid cohesion"/>
    <property type="evidence" value="ECO:0007669"/>
    <property type="project" value="InterPro"/>
</dbReference>
<evidence type="ECO:0000256" key="2">
    <source>
        <dbReference type="ARBA" id="ARBA00022741"/>
    </source>
</evidence>
<dbReference type="PANTHER" id="PTHR43977">
    <property type="entry name" value="STRUCTURAL MAINTENANCE OF CHROMOSOMES PROTEIN 3"/>
    <property type="match status" value="1"/>
</dbReference>
<dbReference type="AlphaFoldDB" id="E1QL74"/>
<dbReference type="GO" id="GO:0003677">
    <property type="term" value="F:DNA binding"/>
    <property type="evidence" value="ECO:0007669"/>
    <property type="project" value="UniProtKB-UniRule"/>
</dbReference>
<dbReference type="InterPro" id="IPR010935">
    <property type="entry name" value="SMC_hinge"/>
</dbReference>
<dbReference type="RefSeq" id="WP_013258780.1">
    <property type="nucleotide sequence ID" value="NC_014365.1"/>
</dbReference>
<feature type="coiled-coil region" evidence="6">
    <location>
        <begin position="903"/>
        <end position="944"/>
    </location>
</feature>
<dbReference type="Gene3D" id="3.40.50.300">
    <property type="entry name" value="P-loop containing nucleotide triphosphate hydrolases"/>
    <property type="match status" value="2"/>
</dbReference>
<dbReference type="InterPro" id="IPR011890">
    <property type="entry name" value="SMC_prok"/>
</dbReference>
<evidence type="ECO:0000256" key="5">
    <source>
        <dbReference type="ARBA" id="ARBA00023125"/>
    </source>
</evidence>
<dbReference type="Pfam" id="PF06470">
    <property type="entry name" value="SMC_hinge"/>
    <property type="match status" value="1"/>
</dbReference>
<comment type="subunit">
    <text evidence="6">Homodimer.</text>
</comment>
<dbReference type="SUPFAM" id="SSF75553">
    <property type="entry name" value="Smc hinge domain"/>
    <property type="match status" value="1"/>
</dbReference>
<protein>
    <recommendedName>
        <fullName evidence="6">Chromosome partition protein Smc</fullName>
    </recommendedName>
</protein>
<dbReference type="InterPro" id="IPR036277">
    <property type="entry name" value="SMC_hinge_sf"/>
</dbReference>
<feature type="coiled-coil region" evidence="6">
    <location>
        <begin position="996"/>
        <end position="1030"/>
    </location>
</feature>
<evidence type="ECO:0000313" key="10">
    <source>
        <dbReference type="EMBL" id="ADK85339.1"/>
    </source>
</evidence>
<comment type="similarity">
    <text evidence="6">Belongs to the SMC family.</text>
</comment>
<comment type="domain">
    <text evidence="6">Contains large globular domains required for ATP hydrolysis at each terminus and a third globular domain forming a flexible hinge near the middle of the molecule. These domains are separated by coiled-coil structures.</text>
</comment>
<dbReference type="Gene3D" id="3.30.70.1620">
    <property type="match status" value="1"/>
</dbReference>
<comment type="subcellular location">
    <subcellularLocation>
        <location evidence="6">Cytoplasm</location>
    </subcellularLocation>
</comment>
<dbReference type="GO" id="GO:0005737">
    <property type="term" value="C:cytoplasm"/>
    <property type="evidence" value="ECO:0007669"/>
    <property type="project" value="UniProtKB-SubCell"/>
</dbReference>
<sequence>MKVKRLEISGFKSFAQRAVLDFPDGLCAVVGPNGCGKSNVVDAIRWVLGEQSARQLRGQAMEDVIFNGAQSHKPTGLAEVSIVFENAGTISAPQYADLAEIMVTRRLYRNGESDYQINRRPCRLKDIQQLLMDTGLGNRAYAIIEQGKVASFIDSRPEERRLWVEEAAGITRYKNQKKQSLKKMEGARENLDRLQDIIIEVDSQMARLQRQAKKAMRHKELRDKIRELDLALGSFEFAALGQAHGEVSAELAAATAQLELTQRNLSIQETDLERARLAMLEAEQLIDQAGAKRLETQGAIQRAENELTLLGREAENMRRLAQRLGGERDELVGRLKTMGEDMAKAAARAERCRAEAQSGQRLAEEAAEQVALAQESLRVRQRRADEAKHRLVDHLSRRGQINNRLGDLERRQAEIRRRQEQLAIRRGELEDELAQAEDDLAQAVQRIKELTADLAAAQARADALQQRQKSQQDGLRALRRDEDDQAKAHQALSAGVEALELSLGSLNWAAESVRQVVAAAQAGQLPVALLGLVVQRVEAKPGHEELLALALGPWLQALIVQGAAEAEALTHWAAREGLGALRVVALDRLATRGVAAPAEATRAVELATFAPGLEALAHLLEGVGCCADQAAAWAAAPGLLPGQAVVAAGGLRLDGPALLTLAGDQGQSGGSVLGQRNELTKRRQQLEQSRLLLDDLSAQRQALQADMARVEAQATEVASQLQAGQRELQRARQHSSALQEAAGQRRRRLEGLEFDHGEALEELAQLRQEQEDLAAEAEELEQIGQRLEDELSQAQEALDEAREALEDARTRESEVKLRAASRQSEADHAAQEAKRLERETAAAGQRRQSLDDEIAGADESVRSLLARRQGEQTRLGGLYEQLDSLEAAYNQARQGHGEIQARAMALEAEIKAARAGQKSIEAEIQAHEFKRRELEMRRDQLREQVLERCRVDLAQDLATHLPAGPFDPQANRQRLDKLRVLLGRLGPVNMEAIVEHEALQERHRFLTEQKADLDASLDDLRQAIRKINRTSRDRFMDTLEEVNQRLGTVFPVLFGGGSARLVLDEGVDPLEAGLHLLVEPPGKKVKNLEALSGGEKALAAVAVLFALFLIRPAPFCILDEVDAPLDEANTGRFLDLVRQLGQHSQIITITHNRRTMEIMDVLYGVTMEERGISKLLSVSLMEGASMAA</sequence>
<organism evidence="10 11">
    <name type="scientific">Desulfarculus baarsii (strain ATCC 33931 / DSM 2075 / LMG 7858 / VKM B-1802 / 2st14)</name>
    <dbReference type="NCBI Taxonomy" id="644282"/>
    <lineage>
        <taxon>Bacteria</taxon>
        <taxon>Pseudomonadati</taxon>
        <taxon>Thermodesulfobacteriota</taxon>
        <taxon>Desulfarculia</taxon>
        <taxon>Desulfarculales</taxon>
        <taxon>Desulfarculaceae</taxon>
        <taxon>Desulfarculus</taxon>
    </lineage>
</organism>
<keyword evidence="1 6" id="KW-0963">Cytoplasm</keyword>
<keyword evidence="2 6" id="KW-0547">Nucleotide-binding</keyword>
<dbReference type="SUPFAM" id="SSF52540">
    <property type="entry name" value="P-loop containing nucleoside triphosphate hydrolases"/>
    <property type="match status" value="1"/>
</dbReference>
<dbReference type="GO" id="GO:0005524">
    <property type="term" value="F:ATP binding"/>
    <property type="evidence" value="ECO:0007669"/>
    <property type="project" value="UniProtKB-UniRule"/>
</dbReference>
<dbReference type="Gene3D" id="1.20.1060.20">
    <property type="match status" value="1"/>
</dbReference>
<feature type="coiled-coil region" evidence="6">
    <location>
        <begin position="272"/>
        <end position="320"/>
    </location>
</feature>
<keyword evidence="4 6" id="KW-0175">Coiled coil</keyword>
<feature type="domain" description="SMC hinge" evidence="9">
    <location>
        <begin position="530"/>
        <end position="632"/>
    </location>
</feature>
<evidence type="ECO:0000256" key="3">
    <source>
        <dbReference type="ARBA" id="ARBA00022840"/>
    </source>
</evidence>
<feature type="coiled-coil region" evidence="6">
    <location>
        <begin position="170"/>
        <end position="218"/>
    </location>
</feature>
<dbReference type="NCBIfam" id="TIGR02168">
    <property type="entry name" value="SMC_prok_B"/>
    <property type="match status" value="1"/>
</dbReference>
<accession>E1QL74</accession>
<dbReference type="HAMAP" id="MF_01894">
    <property type="entry name" value="Smc_prok"/>
    <property type="match status" value="1"/>
</dbReference>
<dbReference type="Pfam" id="PF02463">
    <property type="entry name" value="SMC_N"/>
    <property type="match status" value="1"/>
</dbReference>
<dbReference type="GO" id="GO:0007059">
    <property type="term" value="P:chromosome segregation"/>
    <property type="evidence" value="ECO:0007669"/>
    <property type="project" value="UniProtKB-UniRule"/>
</dbReference>
<dbReference type="PIRSF" id="PIRSF005719">
    <property type="entry name" value="SMC"/>
    <property type="match status" value="1"/>
</dbReference>
<evidence type="ECO:0000259" key="8">
    <source>
        <dbReference type="Pfam" id="PF02463"/>
    </source>
</evidence>
<feature type="compositionally biased region" description="Basic and acidic residues" evidence="7">
    <location>
        <begin position="806"/>
        <end position="817"/>
    </location>
</feature>
<dbReference type="GO" id="GO:0005694">
    <property type="term" value="C:chromosome"/>
    <property type="evidence" value="ECO:0007669"/>
    <property type="project" value="InterPro"/>
</dbReference>
<dbReference type="GO" id="GO:0030261">
    <property type="term" value="P:chromosome condensation"/>
    <property type="evidence" value="ECO:0007669"/>
    <property type="project" value="InterPro"/>
</dbReference>
<dbReference type="eggNOG" id="COG1196">
    <property type="taxonomic scope" value="Bacteria"/>
</dbReference>
<evidence type="ECO:0000256" key="7">
    <source>
        <dbReference type="SAM" id="MobiDB-lite"/>
    </source>
</evidence>
<evidence type="ECO:0000313" key="11">
    <source>
        <dbReference type="Proteomes" id="UP000009047"/>
    </source>
</evidence>
<dbReference type="GO" id="GO:0006260">
    <property type="term" value="P:DNA replication"/>
    <property type="evidence" value="ECO:0007669"/>
    <property type="project" value="UniProtKB-UniRule"/>
</dbReference>
<evidence type="ECO:0000256" key="4">
    <source>
        <dbReference type="ARBA" id="ARBA00023054"/>
    </source>
</evidence>
<evidence type="ECO:0000259" key="9">
    <source>
        <dbReference type="Pfam" id="PF06470"/>
    </source>
</evidence>
<evidence type="ECO:0000256" key="6">
    <source>
        <dbReference type="HAMAP-Rule" id="MF_01894"/>
    </source>
</evidence>
<keyword evidence="5 6" id="KW-0238">DNA-binding</keyword>
<dbReference type="HOGENOM" id="CLU_001042_2_2_7"/>
<dbReference type="STRING" id="644282.Deba_1974"/>
<name>E1QL74_DESB2</name>
<dbReference type="InterPro" id="IPR027417">
    <property type="entry name" value="P-loop_NTPase"/>
</dbReference>
<proteinExistence type="inferred from homology"/>
<keyword evidence="3 6" id="KW-0067">ATP-binding</keyword>
<comment type="function">
    <text evidence="6">Required for chromosome condensation and partitioning.</text>
</comment>
<dbReference type="InterPro" id="IPR003395">
    <property type="entry name" value="RecF/RecN/SMC_N"/>
</dbReference>
<reference evidence="10 11" key="1">
    <citation type="journal article" date="2010" name="Stand. Genomic Sci.">
        <title>Complete genome sequence of Desulfarculus baarsii type strain (2st14).</title>
        <authorList>
            <person name="Sun H."/>
            <person name="Spring S."/>
            <person name="Lapidus A."/>
            <person name="Davenport K."/>
            <person name="Del Rio T.G."/>
            <person name="Tice H."/>
            <person name="Nolan M."/>
            <person name="Copeland A."/>
            <person name="Cheng J.F."/>
            <person name="Lucas S."/>
            <person name="Tapia R."/>
            <person name="Goodwin L."/>
            <person name="Pitluck S."/>
            <person name="Ivanova N."/>
            <person name="Pagani I."/>
            <person name="Mavromatis K."/>
            <person name="Ovchinnikova G."/>
            <person name="Pati A."/>
            <person name="Chen A."/>
            <person name="Palaniappan K."/>
            <person name="Hauser L."/>
            <person name="Chang Y.J."/>
            <person name="Jeffries C.D."/>
            <person name="Detter J.C."/>
            <person name="Han C."/>
            <person name="Rohde M."/>
            <person name="Brambilla E."/>
            <person name="Goker M."/>
            <person name="Woyke T."/>
            <person name="Bristow J."/>
            <person name="Eisen J.A."/>
            <person name="Markowitz V."/>
            <person name="Hugenholtz P."/>
            <person name="Kyrpides N.C."/>
            <person name="Klenk H.P."/>
            <person name="Land M."/>
        </authorList>
    </citation>
    <scope>NUCLEOTIDE SEQUENCE [LARGE SCALE GENOMIC DNA]</scope>
    <source>
        <strain evidence="11">ATCC 33931 / DSM 2075 / LMG 7858 / VKM B-1802 / 2st14</strain>
    </source>
</reference>
<keyword evidence="11" id="KW-1185">Reference proteome</keyword>
<feature type="binding site" evidence="6">
    <location>
        <begin position="32"/>
        <end position="39"/>
    </location>
    <ligand>
        <name>ATP</name>
        <dbReference type="ChEBI" id="CHEBI:30616"/>
    </ligand>
</feature>
<dbReference type="OrthoDB" id="9808768at2"/>
<dbReference type="Proteomes" id="UP000009047">
    <property type="component" value="Chromosome"/>
</dbReference>
<dbReference type="GO" id="GO:0016887">
    <property type="term" value="F:ATP hydrolysis activity"/>
    <property type="evidence" value="ECO:0007669"/>
    <property type="project" value="InterPro"/>
</dbReference>
<dbReference type="EMBL" id="CP002085">
    <property type="protein sequence ID" value="ADK85339.1"/>
    <property type="molecule type" value="Genomic_DNA"/>
</dbReference>
<evidence type="ECO:0000256" key="1">
    <source>
        <dbReference type="ARBA" id="ARBA00022490"/>
    </source>
</evidence>
<feature type="region of interest" description="Disordered" evidence="7">
    <location>
        <begin position="463"/>
        <end position="483"/>
    </location>
</feature>
<dbReference type="KEGG" id="dbr:Deba_1974"/>
<dbReference type="InterPro" id="IPR024704">
    <property type="entry name" value="SMC"/>
</dbReference>
<feature type="compositionally biased region" description="Basic and acidic residues" evidence="7">
    <location>
        <begin position="824"/>
        <end position="840"/>
    </location>
</feature>
<feature type="domain" description="RecF/RecN/SMC N-terminal" evidence="8">
    <location>
        <begin position="3"/>
        <end position="1173"/>
    </location>
</feature>
<feature type="region of interest" description="Disordered" evidence="7">
    <location>
        <begin position="806"/>
        <end position="852"/>
    </location>
</feature>
<gene>
    <name evidence="6" type="primary">smc</name>
    <name evidence="10" type="ordered locus">Deba_1974</name>
</gene>